<sequence>METANYNYLRKNQQQQPGCGLMRYPSAPTSLLQNHVNGGTTGVIGRDISFDEYEDFNLLRVMNGSVVHVVRVQLVLVAIVGFENSMGAPEMSNGNGSNLVRQSSSPARFSPTKARVMGLMEPRVLRRLAMVSTQWPLCPNLTTDSRNNASLSGLKRARESGGGDLFGGLSELQTKNRDCGDDFTGLTHHLSLAKRCDEMGVVEKFGSEKNGISERMRKLQGLFPNIDRQTNTADMLDMAVEYIKDLQRQVKTLRDTKASAAIEAKPHNTDSNAEEAKSQNTDSNWNACMRGIADF</sequence>
<dbReference type="InterPro" id="IPR011598">
    <property type="entry name" value="bHLH_dom"/>
</dbReference>
<evidence type="ECO:0000313" key="9">
    <source>
        <dbReference type="Proteomes" id="UP000436088"/>
    </source>
</evidence>
<dbReference type="PANTHER" id="PTHR16223">
    <property type="entry name" value="TRANSCRIPTION FACTOR BHLH83-RELATED"/>
    <property type="match status" value="1"/>
</dbReference>
<dbReference type="GO" id="GO:0000981">
    <property type="term" value="F:DNA-binding transcription factor activity, RNA polymerase II-specific"/>
    <property type="evidence" value="ECO:0007669"/>
    <property type="project" value="TreeGrafter"/>
</dbReference>
<organism evidence="8 9">
    <name type="scientific">Hibiscus syriacus</name>
    <name type="common">Rose of Sharon</name>
    <dbReference type="NCBI Taxonomy" id="106335"/>
    <lineage>
        <taxon>Eukaryota</taxon>
        <taxon>Viridiplantae</taxon>
        <taxon>Streptophyta</taxon>
        <taxon>Embryophyta</taxon>
        <taxon>Tracheophyta</taxon>
        <taxon>Spermatophyta</taxon>
        <taxon>Magnoliopsida</taxon>
        <taxon>eudicotyledons</taxon>
        <taxon>Gunneridae</taxon>
        <taxon>Pentapetalae</taxon>
        <taxon>rosids</taxon>
        <taxon>malvids</taxon>
        <taxon>Malvales</taxon>
        <taxon>Malvaceae</taxon>
        <taxon>Malvoideae</taxon>
        <taxon>Hibiscus</taxon>
    </lineage>
</organism>
<keyword evidence="4" id="KW-0804">Transcription</keyword>
<keyword evidence="9" id="KW-1185">Reference proteome</keyword>
<keyword evidence="5" id="KW-0539">Nucleus</keyword>
<dbReference type="GO" id="GO:0000978">
    <property type="term" value="F:RNA polymerase II cis-regulatory region sequence-specific DNA binding"/>
    <property type="evidence" value="ECO:0007669"/>
    <property type="project" value="TreeGrafter"/>
</dbReference>
<dbReference type="InterPro" id="IPR045239">
    <property type="entry name" value="bHLH95_bHLH"/>
</dbReference>
<dbReference type="PROSITE" id="PS50888">
    <property type="entry name" value="BHLH"/>
    <property type="match status" value="1"/>
</dbReference>
<comment type="caution">
    <text evidence="8">The sequence shown here is derived from an EMBL/GenBank/DDBJ whole genome shotgun (WGS) entry which is preliminary data.</text>
</comment>
<keyword evidence="2" id="KW-0805">Transcription regulation</keyword>
<dbReference type="AlphaFoldDB" id="A0A6A2XWZ3"/>
<feature type="compositionally biased region" description="Polar residues" evidence="6">
    <location>
        <begin position="92"/>
        <end position="107"/>
    </location>
</feature>
<dbReference type="GO" id="GO:0005634">
    <property type="term" value="C:nucleus"/>
    <property type="evidence" value="ECO:0007669"/>
    <property type="project" value="UniProtKB-SubCell"/>
</dbReference>
<evidence type="ECO:0000256" key="1">
    <source>
        <dbReference type="ARBA" id="ARBA00004123"/>
    </source>
</evidence>
<accession>A0A6A2XWZ3</accession>
<dbReference type="Proteomes" id="UP000436088">
    <property type="component" value="Unassembled WGS sequence"/>
</dbReference>
<comment type="subcellular location">
    <subcellularLocation>
        <location evidence="1">Nucleus</location>
    </subcellularLocation>
</comment>
<dbReference type="SMART" id="SM00353">
    <property type="entry name" value="HLH"/>
    <property type="match status" value="1"/>
</dbReference>
<evidence type="ECO:0000313" key="8">
    <source>
        <dbReference type="EMBL" id="KAE8660867.1"/>
    </source>
</evidence>
<evidence type="ECO:0000259" key="7">
    <source>
        <dbReference type="PROSITE" id="PS50888"/>
    </source>
</evidence>
<feature type="domain" description="BHLH" evidence="7">
    <location>
        <begin position="196"/>
        <end position="246"/>
    </location>
</feature>
<dbReference type="GO" id="GO:0046983">
    <property type="term" value="F:protein dimerization activity"/>
    <property type="evidence" value="ECO:0007669"/>
    <property type="project" value="InterPro"/>
</dbReference>
<dbReference type="PANTHER" id="PTHR16223:SF345">
    <property type="entry name" value="TRANSCRIPTION FACTOR BHLH130-LIKE"/>
    <property type="match status" value="1"/>
</dbReference>
<evidence type="ECO:0000256" key="3">
    <source>
        <dbReference type="ARBA" id="ARBA00023125"/>
    </source>
</evidence>
<proteinExistence type="predicted"/>
<protein>
    <submittedName>
        <fullName evidence="8">RAB GTPase A4C</fullName>
    </submittedName>
</protein>
<dbReference type="Gene3D" id="4.10.280.10">
    <property type="entry name" value="Helix-loop-helix DNA-binding domain"/>
    <property type="match status" value="1"/>
</dbReference>
<reference evidence="8" key="1">
    <citation type="submission" date="2019-09" db="EMBL/GenBank/DDBJ databases">
        <title>Draft genome information of white flower Hibiscus syriacus.</title>
        <authorList>
            <person name="Kim Y.-M."/>
        </authorList>
    </citation>
    <scope>NUCLEOTIDE SEQUENCE [LARGE SCALE GENOMIC DNA]</scope>
    <source>
        <strain evidence="8">YM2019G1</strain>
    </source>
</reference>
<evidence type="ECO:0000256" key="2">
    <source>
        <dbReference type="ARBA" id="ARBA00023015"/>
    </source>
</evidence>
<keyword evidence="3" id="KW-0238">DNA-binding</keyword>
<evidence type="ECO:0000256" key="4">
    <source>
        <dbReference type="ARBA" id="ARBA00023163"/>
    </source>
</evidence>
<dbReference type="InterPro" id="IPR045843">
    <property type="entry name" value="IND-like"/>
</dbReference>
<feature type="region of interest" description="Disordered" evidence="6">
    <location>
        <begin position="260"/>
        <end position="282"/>
    </location>
</feature>
<dbReference type="InterPro" id="IPR036638">
    <property type="entry name" value="HLH_DNA-bd_sf"/>
</dbReference>
<evidence type="ECO:0000256" key="5">
    <source>
        <dbReference type="ARBA" id="ARBA00023242"/>
    </source>
</evidence>
<feature type="region of interest" description="Disordered" evidence="6">
    <location>
        <begin position="91"/>
        <end position="110"/>
    </location>
</feature>
<name>A0A6A2XWZ3_HIBSY</name>
<gene>
    <name evidence="8" type="ORF">F3Y22_tig00116951pilonHSYRG01003</name>
</gene>
<dbReference type="SUPFAM" id="SSF47459">
    <property type="entry name" value="HLH, helix-loop-helix DNA-binding domain"/>
    <property type="match status" value="1"/>
</dbReference>
<dbReference type="CDD" id="cd11393">
    <property type="entry name" value="bHLH_AtbHLH_like"/>
    <property type="match status" value="1"/>
</dbReference>
<dbReference type="EMBL" id="VEPZ02001731">
    <property type="protein sequence ID" value="KAE8660867.1"/>
    <property type="molecule type" value="Genomic_DNA"/>
</dbReference>
<evidence type="ECO:0000256" key="6">
    <source>
        <dbReference type="SAM" id="MobiDB-lite"/>
    </source>
</evidence>